<reference evidence="1" key="1">
    <citation type="submission" date="2021-01" db="EMBL/GenBank/DDBJ databases">
        <title>Whole genome shotgun sequence of Virgisporangium ochraceum NBRC 16418.</title>
        <authorList>
            <person name="Komaki H."/>
            <person name="Tamura T."/>
        </authorList>
    </citation>
    <scope>NUCLEOTIDE SEQUENCE</scope>
    <source>
        <strain evidence="1">NBRC 16418</strain>
    </source>
</reference>
<protein>
    <submittedName>
        <fullName evidence="1">Uncharacterized protein</fullName>
    </submittedName>
</protein>
<gene>
    <name evidence="1" type="ORF">Voc01_072120</name>
</gene>
<keyword evidence="2" id="KW-1185">Reference proteome</keyword>
<organism evidence="1 2">
    <name type="scientific">Virgisporangium ochraceum</name>
    <dbReference type="NCBI Taxonomy" id="65505"/>
    <lineage>
        <taxon>Bacteria</taxon>
        <taxon>Bacillati</taxon>
        <taxon>Actinomycetota</taxon>
        <taxon>Actinomycetes</taxon>
        <taxon>Micromonosporales</taxon>
        <taxon>Micromonosporaceae</taxon>
        <taxon>Virgisporangium</taxon>
    </lineage>
</organism>
<sequence>MSTSESEEAAVPAQRRTTRRLTVDLPKDVHADLKAWCMTAAAELDRANVAQADVVRLLLLRLHQDPELRRFVVESLRSWRR</sequence>
<dbReference type="EMBL" id="BOPH01000098">
    <property type="protein sequence ID" value="GIJ72295.1"/>
    <property type="molecule type" value="Genomic_DNA"/>
</dbReference>
<dbReference type="Proteomes" id="UP000635606">
    <property type="component" value="Unassembled WGS sequence"/>
</dbReference>
<name>A0A8J4EE69_9ACTN</name>
<proteinExistence type="predicted"/>
<accession>A0A8J4EE69</accession>
<evidence type="ECO:0000313" key="1">
    <source>
        <dbReference type="EMBL" id="GIJ72295.1"/>
    </source>
</evidence>
<evidence type="ECO:0000313" key="2">
    <source>
        <dbReference type="Proteomes" id="UP000635606"/>
    </source>
</evidence>
<comment type="caution">
    <text evidence="1">The sequence shown here is derived from an EMBL/GenBank/DDBJ whole genome shotgun (WGS) entry which is preliminary data.</text>
</comment>
<dbReference type="AlphaFoldDB" id="A0A8J4EE69"/>